<feature type="compositionally biased region" description="Low complexity" evidence="1">
    <location>
        <begin position="88"/>
        <end position="101"/>
    </location>
</feature>
<proteinExistence type="predicted"/>
<organism evidence="3">
    <name type="scientific">Drosophila grimshawi</name>
    <name type="common">Hawaiian fruit fly</name>
    <name type="synonym">Idiomyia grimshawi</name>
    <dbReference type="NCBI Taxonomy" id="7222"/>
    <lineage>
        <taxon>Eukaryota</taxon>
        <taxon>Metazoa</taxon>
        <taxon>Ecdysozoa</taxon>
        <taxon>Arthropoda</taxon>
        <taxon>Hexapoda</taxon>
        <taxon>Insecta</taxon>
        <taxon>Pterygota</taxon>
        <taxon>Neoptera</taxon>
        <taxon>Endopterygota</taxon>
        <taxon>Diptera</taxon>
        <taxon>Brachycera</taxon>
        <taxon>Muscomorpha</taxon>
        <taxon>Ephydroidea</taxon>
        <taxon>Drosophilidae</taxon>
        <taxon>Drosophila</taxon>
        <taxon>Hawaiian Drosophila</taxon>
    </lineage>
</organism>
<evidence type="ECO:0000313" key="3">
    <source>
        <dbReference type="Proteomes" id="UP000001070"/>
    </source>
</evidence>
<feature type="compositionally biased region" description="Polar residues" evidence="1">
    <location>
        <begin position="50"/>
        <end position="69"/>
    </location>
</feature>
<dbReference type="InParanoid" id="B4JEX1"/>
<name>B4JEX1_DROGR</name>
<dbReference type="Proteomes" id="UP000001070">
    <property type="component" value="Unassembled WGS sequence"/>
</dbReference>
<evidence type="ECO:0000313" key="2">
    <source>
        <dbReference type="EMBL" id="EDV93252.1"/>
    </source>
</evidence>
<dbReference type="OrthoDB" id="8012038at2759"/>
<keyword evidence="3" id="KW-1185">Reference proteome</keyword>
<protein>
    <submittedName>
        <fullName evidence="2">GH18367</fullName>
    </submittedName>
</protein>
<feature type="region of interest" description="Disordered" evidence="1">
    <location>
        <begin position="21"/>
        <end position="101"/>
    </location>
</feature>
<accession>B4JEX1</accession>
<dbReference type="PhylomeDB" id="B4JEX1"/>
<evidence type="ECO:0000256" key="1">
    <source>
        <dbReference type="SAM" id="MobiDB-lite"/>
    </source>
</evidence>
<dbReference type="KEGG" id="dgr:6563805"/>
<dbReference type="EMBL" id="CH916369">
    <property type="protein sequence ID" value="EDV93252.1"/>
    <property type="molecule type" value="Genomic_DNA"/>
</dbReference>
<reference evidence="2 3" key="1">
    <citation type="journal article" date="2007" name="Nature">
        <title>Evolution of genes and genomes on the Drosophila phylogeny.</title>
        <authorList>
            <consortium name="Drosophila 12 Genomes Consortium"/>
            <person name="Clark A.G."/>
            <person name="Eisen M.B."/>
            <person name="Smith D.R."/>
            <person name="Bergman C.M."/>
            <person name="Oliver B."/>
            <person name="Markow T.A."/>
            <person name="Kaufman T.C."/>
            <person name="Kellis M."/>
            <person name="Gelbart W."/>
            <person name="Iyer V.N."/>
            <person name="Pollard D.A."/>
            <person name="Sackton T.B."/>
            <person name="Larracuente A.M."/>
            <person name="Singh N.D."/>
            <person name="Abad J.P."/>
            <person name="Abt D.N."/>
            <person name="Adryan B."/>
            <person name="Aguade M."/>
            <person name="Akashi H."/>
            <person name="Anderson W.W."/>
            <person name="Aquadro C.F."/>
            <person name="Ardell D.H."/>
            <person name="Arguello R."/>
            <person name="Artieri C.G."/>
            <person name="Barbash D.A."/>
            <person name="Barker D."/>
            <person name="Barsanti P."/>
            <person name="Batterham P."/>
            <person name="Batzoglou S."/>
            <person name="Begun D."/>
            <person name="Bhutkar A."/>
            <person name="Blanco E."/>
            <person name="Bosak S.A."/>
            <person name="Bradley R.K."/>
            <person name="Brand A.D."/>
            <person name="Brent M.R."/>
            <person name="Brooks A.N."/>
            <person name="Brown R.H."/>
            <person name="Butlin R.K."/>
            <person name="Caggese C."/>
            <person name="Calvi B.R."/>
            <person name="Bernardo de Carvalho A."/>
            <person name="Caspi A."/>
            <person name="Castrezana S."/>
            <person name="Celniker S.E."/>
            <person name="Chang J.L."/>
            <person name="Chapple C."/>
            <person name="Chatterji S."/>
            <person name="Chinwalla A."/>
            <person name="Civetta A."/>
            <person name="Clifton S.W."/>
            <person name="Comeron J.M."/>
            <person name="Costello J.C."/>
            <person name="Coyne J.A."/>
            <person name="Daub J."/>
            <person name="David R.G."/>
            <person name="Delcher A.L."/>
            <person name="Delehaunty K."/>
            <person name="Do C.B."/>
            <person name="Ebling H."/>
            <person name="Edwards K."/>
            <person name="Eickbush T."/>
            <person name="Evans J.D."/>
            <person name="Filipski A."/>
            <person name="Findeiss S."/>
            <person name="Freyhult E."/>
            <person name="Fulton L."/>
            <person name="Fulton R."/>
            <person name="Garcia A.C."/>
            <person name="Gardiner A."/>
            <person name="Garfield D.A."/>
            <person name="Garvin B.E."/>
            <person name="Gibson G."/>
            <person name="Gilbert D."/>
            <person name="Gnerre S."/>
            <person name="Godfrey J."/>
            <person name="Good R."/>
            <person name="Gotea V."/>
            <person name="Gravely B."/>
            <person name="Greenberg A.J."/>
            <person name="Griffiths-Jones S."/>
            <person name="Gross S."/>
            <person name="Guigo R."/>
            <person name="Gustafson E.A."/>
            <person name="Haerty W."/>
            <person name="Hahn M.W."/>
            <person name="Halligan D.L."/>
            <person name="Halpern A.L."/>
            <person name="Halter G.M."/>
            <person name="Han M.V."/>
            <person name="Heger A."/>
            <person name="Hillier L."/>
            <person name="Hinrichs A.S."/>
            <person name="Holmes I."/>
            <person name="Hoskins R.A."/>
            <person name="Hubisz M.J."/>
            <person name="Hultmark D."/>
            <person name="Huntley M.A."/>
            <person name="Jaffe D.B."/>
            <person name="Jagadeeshan S."/>
            <person name="Jeck W.R."/>
            <person name="Johnson J."/>
            <person name="Jones C.D."/>
            <person name="Jordan W.C."/>
            <person name="Karpen G.H."/>
            <person name="Kataoka E."/>
            <person name="Keightley P.D."/>
            <person name="Kheradpour P."/>
            <person name="Kirkness E.F."/>
            <person name="Koerich L.B."/>
            <person name="Kristiansen K."/>
            <person name="Kudrna D."/>
            <person name="Kulathinal R.J."/>
            <person name="Kumar S."/>
            <person name="Kwok R."/>
            <person name="Lander E."/>
            <person name="Langley C.H."/>
            <person name="Lapoint R."/>
            <person name="Lazzaro B.P."/>
            <person name="Lee S.J."/>
            <person name="Levesque L."/>
            <person name="Li R."/>
            <person name="Lin C.F."/>
            <person name="Lin M.F."/>
            <person name="Lindblad-Toh K."/>
            <person name="Llopart A."/>
            <person name="Long M."/>
            <person name="Low L."/>
            <person name="Lozovsky E."/>
            <person name="Lu J."/>
            <person name="Luo M."/>
            <person name="Machado C.A."/>
            <person name="Makalowski W."/>
            <person name="Marzo M."/>
            <person name="Matsuda M."/>
            <person name="Matzkin L."/>
            <person name="McAllister B."/>
            <person name="McBride C.S."/>
            <person name="McKernan B."/>
            <person name="McKernan K."/>
            <person name="Mendez-Lago M."/>
            <person name="Minx P."/>
            <person name="Mollenhauer M.U."/>
            <person name="Montooth K."/>
            <person name="Mount S.M."/>
            <person name="Mu X."/>
            <person name="Myers E."/>
            <person name="Negre B."/>
            <person name="Newfeld S."/>
            <person name="Nielsen R."/>
            <person name="Noor M.A."/>
            <person name="O'Grady P."/>
            <person name="Pachter L."/>
            <person name="Papaceit M."/>
            <person name="Parisi M.J."/>
            <person name="Parisi M."/>
            <person name="Parts L."/>
            <person name="Pedersen J.S."/>
            <person name="Pesole G."/>
            <person name="Phillippy A.M."/>
            <person name="Ponting C.P."/>
            <person name="Pop M."/>
            <person name="Porcelli D."/>
            <person name="Powell J.R."/>
            <person name="Prohaska S."/>
            <person name="Pruitt K."/>
            <person name="Puig M."/>
            <person name="Quesneville H."/>
            <person name="Ram K.R."/>
            <person name="Rand D."/>
            <person name="Rasmussen M.D."/>
            <person name="Reed L.K."/>
            <person name="Reenan R."/>
            <person name="Reily A."/>
            <person name="Remington K.A."/>
            <person name="Rieger T.T."/>
            <person name="Ritchie M.G."/>
            <person name="Robin C."/>
            <person name="Rogers Y.H."/>
            <person name="Rohde C."/>
            <person name="Rozas J."/>
            <person name="Rubenfield M.J."/>
            <person name="Ruiz A."/>
            <person name="Russo S."/>
            <person name="Salzberg S.L."/>
            <person name="Sanchez-Gracia A."/>
            <person name="Saranga D.J."/>
            <person name="Sato H."/>
            <person name="Schaeffer S.W."/>
            <person name="Schatz M.C."/>
            <person name="Schlenke T."/>
            <person name="Schwartz R."/>
            <person name="Segarra C."/>
            <person name="Singh R.S."/>
            <person name="Sirot L."/>
            <person name="Sirota M."/>
            <person name="Sisneros N.B."/>
            <person name="Smith C.D."/>
            <person name="Smith T.F."/>
            <person name="Spieth J."/>
            <person name="Stage D.E."/>
            <person name="Stark A."/>
            <person name="Stephan W."/>
            <person name="Strausberg R.L."/>
            <person name="Strempel S."/>
            <person name="Sturgill D."/>
            <person name="Sutton G."/>
            <person name="Sutton G.G."/>
            <person name="Tao W."/>
            <person name="Teichmann S."/>
            <person name="Tobari Y.N."/>
            <person name="Tomimura Y."/>
            <person name="Tsolas J.M."/>
            <person name="Valente V.L."/>
            <person name="Venter E."/>
            <person name="Venter J.C."/>
            <person name="Vicario S."/>
            <person name="Vieira F.G."/>
            <person name="Vilella A.J."/>
            <person name="Villasante A."/>
            <person name="Walenz B."/>
            <person name="Wang J."/>
            <person name="Wasserman M."/>
            <person name="Watts T."/>
            <person name="Wilson D."/>
            <person name="Wilson R.K."/>
            <person name="Wing R.A."/>
            <person name="Wolfner M.F."/>
            <person name="Wong A."/>
            <person name="Wong G.K."/>
            <person name="Wu C.I."/>
            <person name="Wu G."/>
            <person name="Yamamoto D."/>
            <person name="Yang H.P."/>
            <person name="Yang S.P."/>
            <person name="Yorke J.A."/>
            <person name="Yoshida K."/>
            <person name="Zdobnov E."/>
            <person name="Zhang P."/>
            <person name="Zhang Y."/>
            <person name="Zimin A.V."/>
            <person name="Baldwin J."/>
            <person name="Abdouelleil A."/>
            <person name="Abdulkadir J."/>
            <person name="Abebe A."/>
            <person name="Abera B."/>
            <person name="Abreu J."/>
            <person name="Acer S.C."/>
            <person name="Aftuck L."/>
            <person name="Alexander A."/>
            <person name="An P."/>
            <person name="Anderson E."/>
            <person name="Anderson S."/>
            <person name="Arachi H."/>
            <person name="Azer M."/>
            <person name="Bachantsang P."/>
            <person name="Barry A."/>
            <person name="Bayul T."/>
            <person name="Berlin A."/>
            <person name="Bessette D."/>
            <person name="Bloom T."/>
            <person name="Blye J."/>
            <person name="Boguslavskiy L."/>
            <person name="Bonnet C."/>
            <person name="Boukhgalter B."/>
            <person name="Bourzgui I."/>
            <person name="Brown A."/>
            <person name="Cahill P."/>
            <person name="Channer S."/>
            <person name="Cheshatsang Y."/>
            <person name="Chuda L."/>
            <person name="Citroen M."/>
            <person name="Collymore A."/>
            <person name="Cooke P."/>
            <person name="Costello M."/>
            <person name="D'Aco K."/>
            <person name="Daza R."/>
            <person name="De Haan G."/>
            <person name="DeGray S."/>
            <person name="DeMaso C."/>
            <person name="Dhargay N."/>
            <person name="Dooley K."/>
            <person name="Dooley E."/>
            <person name="Doricent M."/>
            <person name="Dorje P."/>
            <person name="Dorjee K."/>
            <person name="Dupes A."/>
            <person name="Elong R."/>
            <person name="Falk J."/>
            <person name="Farina A."/>
            <person name="Faro S."/>
            <person name="Ferguson D."/>
            <person name="Fisher S."/>
            <person name="Foley C.D."/>
            <person name="Franke A."/>
            <person name="Friedrich D."/>
            <person name="Gadbois L."/>
            <person name="Gearin G."/>
            <person name="Gearin C.R."/>
            <person name="Giannoukos G."/>
            <person name="Goode T."/>
            <person name="Graham J."/>
            <person name="Grandbois E."/>
            <person name="Grewal S."/>
            <person name="Gyaltsen K."/>
            <person name="Hafez N."/>
            <person name="Hagos B."/>
            <person name="Hall J."/>
            <person name="Henson C."/>
            <person name="Hollinger A."/>
            <person name="Honan T."/>
            <person name="Huard M.D."/>
            <person name="Hughes L."/>
            <person name="Hurhula B."/>
            <person name="Husby M.E."/>
            <person name="Kamat A."/>
            <person name="Kanga B."/>
            <person name="Kashin S."/>
            <person name="Khazanovich D."/>
            <person name="Kisner P."/>
            <person name="Lance K."/>
            <person name="Lara M."/>
            <person name="Lee W."/>
            <person name="Lennon N."/>
            <person name="Letendre F."/>
            <person name="LeVine R."/>
            <person name="Lipovsky A."/>
            <person name="Liu X."/>
            <person name="Liu J."/>
            <person name="Liu S."/>
            <person name="Lokyitsang T."/>
            <person name="Lokyitsang Y."/>
            <person name="Lubonja R."/>
            <person name="Lui A."/>
            <person name="MacDonald P."/>
            <person name="Magnisalis V."/>
            <person name="Maru K."/>
            <person name="Matthews C."/>
            <person name="McCusker W."/>
            <person name="McDonough S."/>
            <person name="Mehta T."/>
            <person name="Meldrim J."/>
            <person name="Meneus L."/>
            <person name="Mihai O."/>
            <person name="Mihalev A."/>
            <person name="Mihova T."/>
            <person name="Mittelman R."/>
            <person name="Mlenga V."/>
            <person name="Montmayeur A."/>
            <person name="Mulrain L."/>
            <person name="Navidi A."/>
            <person name="Naylor J."/>
            <person name="Negash T."/>
            <person name="Nguyen T."/>
            <person name="Nguyen N."/>
            <person name="Nicol R."/>
            <person name="Norbu C."/>
            <person name="Norbu N."/>
            <person name="Novod N."/>
            <person name="O'Neill B."/>
            <person name="Osman S."/>
            <person name="Markiewicz E."/>
            <person name="Oyono O.L."/>
            <person name="Patti C."/>
            <person name="Phunkhang P."/>
            <person name="Pierre F."/>
            <person name="Priest M."/>
            <person name="Raghuraman S."/>
            <person name="Rege F."/>
            <person name="Reyes R."/>
            <person name="Rise C."/>
            <person name="Rogov P."/>
            <person name="Ross K."/>
            <person name="Ryan E."/>
            <person name="Settipalli S."/>
            <person name="Shea T."/>
            <person name="Sherpa N."/>
            <person name="Shi L."/>
            <person name="Shih D."/>
            <person name="Sparrow T."/>
            <person name="Spaulding J."/>
            <person name="Stalker J."/>
            <person name="Stange-Thomann N."/>
            <person name="Stavropoulos S."/>
            <person name="Stone C."/>
            <person name="Strader C."/>
            <person name="Tesfaye S."/>
            <person name="Thomson T."/>
            <person name="Thoulutsang Y."/>
            <person name="Thoulutsang D."/>
            <person name="Topham K."/>
            <person name="Topping I."/>
            <person name="Tsamla T."/>
            <person name="Vassiliev H."/>
            <person name="Vo A."/>
            <person name="Wangchuk T."/>
            <person name="Wangdi T."/>
            <person name="Weiand M."/>
            <person name="Wilkinson J."/>
            <person name="Wilson A."/>
            <person name="Yadav S."/>
            <person name="Young G."/>
            <person name="Yu Q."/>
            <person name="Zembek L."/>
            <person name="Zhong D."/>
            <person name="Zimmer A."/>
            <person name="Zwirko Z."/>
            <person name="Jaffe D.B."/>
            <person name="Alvarez P."/>
            <person name="Brockman W."/>
            <person name="Butler J."/>
            <person name="Chin C."/>
            <person name="Gnerre S."/>
            <person name="Grabherr M."/>
            <person name="Kleber M."/>
            <person name="Mauceli E."/>
            <person name="MacCallum I."/>
        </authorList>
    </citation>
    <scope>NUCLEOTIDE SEQUENCE [LARGE SCALE GENOMIC DNA]</scope>
    <source>
        <strain evidence="3">Tucson 15287-2541.00</strain>
    </source>
</reference>
<dbReference type="eggNOG" id="ENOG502TBNC">
    <property type="taxonomic scope" value="Eukaryota"/>
</dbReference>
<sequence>MDKKKQNDDLFNRIRNELTAIMEENNSNDPKRKISYEDIMKSTPLPSLAPSKSQKNKSSIYHNPQSHRQSAGGKPITMKPTFGEKESSSSSSTRVTSCRTSATSLRNLTSDLDQIPSADFLDSQSAHSMDEEMKKMQLELAKSYELFQSIGEKFEAINFGALKTRIRDLHLNNEMGKASTIELQKTLDASFVQNRMETLATSVSEDFRRHPGEFGDIPELSTFFQTCAQLEHGLDTLKRQRTRSTDLEKRLCWATEIAYNRMEEIRNSVGNKPETNF</sequence>
<dbReference type="OMA" id="MCWATEI"/>
<dbReference type="AlphaFoldDB" id="B4JEX1"/>
<dbReference type="HOGENOM" id="CLU_970677_0_0_1"/>
<feature type="compositionally biased region" description="Basic and acidic residues" evidence="1">
    <location>
        <begin position="29"/>
        <end position="40"/>
    </location>
</feature>
<gene>
    <name evidence="2" type="primary">Dgri\GH18367</name>
    <name evidence="2" type="ORF">Dgri_GH18367</name>
</gene>